<dbReference type="InterPro" id="IPR051229">
    <property type="entry name" value="ALYREF_mRNA_export"/>
</dbReference>
<feature type="compositionally biased region" description="Polar residues" evidence="3">
    <location>
        <begin position="56"/>
        <end position="67"/>
    </location>
</feature>
<feature type="compositionally biased region" description="Basic and acidic residues" evidence="3">
    <location>
        <begin position="131"/>
        <end position="140"/>
    </location>
</feature>
<feature type="region of interest" description="Disordered" evidence="3">
    <location>
        <begin position="131"/>
        <end position="150"/>
    </location>
</feature>
<dbReference type="PANTHER" id="PTHR19965:SF35">
    <property type="entry name" value="RNA ANNEALING PROTEIN YRA1"/>
    <property type="match status" value="1"/>
</dbReference>
<keyword evidence="1 2" id="KW-0694">RNA-binding</keyword>
<gene>
    <name evidence="5" type="ORF">INT47_007659</name>
</gene>
<feature type="region of interest" description="Disordered" evidence="3">
    <location>
        <begin position="178"/>
        <end position="237"/>
    </location>
</feature>
<dbReference type="InterPro" id="IPR012677">
    <property type="entry name" value="Nucleotide-bd_a/b_plait_sf"/>
</dbReference>
<keyword evidence="6" id="KW-1185">Reference proteome</keyword>
<dbReference type="Pfam" id="PF00076">
    <property type="entry name" value="RRM_1"/>
    <property type="match status" value="1"/>
</dbReference>
<protein>
    <recommendedName>
        <fullName evidence="4">RRM domain-containing protein</fullName>
    </recommendedName>
</protein>
<feature type="compositionally biased region" description="Basic and acidic residues" evidence="3">
    <location>
        <begin position="1"/>
        <end position="26"/>
    </location>
</feature>
<dbReference type="Proteomes" id="UP000603453">
    <property type="component" value="Unassembled WGS sequence"/>
</dbReference>
<proteinExistence type="predicted"/>
<evidence type="ECO:0000256" key="2">
    <source>
        <dbReference type="PROSITE-ProRule" id="PRU00176"/>
    </source>
</evidence>
<evidence type="ECO:0000256" key="3">
    <source>
        <dbReference type="SAM" id="MobiDB-lite"/>
    </source>
</evidence>
<dbReference type="Gene3D" id="3.30.70.330">
    <property type="match status" value="1"/>
</dbReference>
<sequence>MAKGNNDLDRSLDDIIKRGKTRETKSGRSTTNRPVVDMRKGGRGGLSGGRHDVNKRVSTPFNRTQNGRGKGETVTSKRRVGAGSDDRATSKAINSRLSRGVTKPHRSSPVKRGGPIVRNSNALTRKEGQFVKHEQKEHSQPGRTLIDPKSLVITKSITQPKNRQQSEEGFVIQNAIPHENRQQGRRQPVQHNYPPTQQLPQSPYPGYQDQHHNSLPYNNGHIDSPSYQPPPPRQNNNTAAQRNIVLICNLDPRATAEDVGEACSVFGPILSCDILVDPMGRPLNEAEIEFVYSNSAEECVSKLDNGIADGRVVRARLQSSATLPLVPRYSSRTVIASARVAQGGFDNNSQHPMMHQNQNNSHYNNSPSSYPQQRQSQQYQRRYQ</sequence>
<dbReference type="SUPFAM" id="SSF54928">
    <property type="entry name" value="RNA-binding domain, RBD"/>
    <property type="match status" value="1"/>
</dbReference>
<evidence type="ECO:0000259" key="4">
    <source>
        <dbReference type="PROSITE" id="PS50102"/>
    </source>
</evidence>
<dbReference type="SMART" id="SM00360">
    <property type="entry name" value="RRM"/>
    <property type="match status" value="1"/>
</dbReference>
<dbReference type="GO" id="GO:0003729">
    <property type="term" value="F:mRNA binding"/>
    <property type="evidence" value="ECO:0007669"/>
    <property type="project" value="TreeGrafter"/>
</dbReference>
<dbReference type="CDD" id="cd00590">
    <property type="entry name" value="RRM_SF"/>
    <property type="match status" value="1"/>
</dbReference>
<feature type="domain" description="RRM" evidence="4">
    <location>
        <begin position="243"/>
        <end position="320"/>
    </location>
</feature>
<reference evidence="5" key="1">
    <citation type="submission" date="2020-12" db="EMBL/GenBank/DDBJ databases">
        <title>Metabolic potential, ecology and presence of endohyphal bacteria is reflected in genomic diversity of Mucoromycotina.</title>
        <authorList>
            <person name="Muszewska A."/>
            <person name="Okrasinska A."/>
            <person name="Steczkiewicz K."/>
            <person name="Drgas O."/>
            <person name="Orlowska M."/>
            <person name="Perlinska-Lenart U."/>
            <person name="Aleksandrzak-Piekarczyk T."/>
            <person name="Szatraj K."/>
            <person name="Zielenkiewicz U."/>
            <person name="Pilsyk S."/>
            <person name="Malc E."/>
            <person name="Mieczkowski P."/>
            <person name="Kruszewska J.S."/>
            <person name="Biernat P."/>
            <person name="Pawlowska J."/>
        </authorList>
    </citation>
    <scope>NUCLEOTIDE SEQUENCE</scope>
    <source>
        <strain evidence="5">WA0000017839</strain>
    </source>
</reference>
<feature type="compositionally biased region" description="Polar residues" evidence="3">
    <location>
        <begin position="189"/>
        <end position="201"/>
    </location>
</feature>
<evidence type="ECO:0000256" key="1">
    <source>
        <dbReference type="ARBA" id="ARBA00022884"/>
    </source>
</evidence>
<dbReference type="GO" id="GO:0005634">
    <property type="term" value="C:nucleus"/>
    <property type="evidence" value="ECO:0007669"/>
    <property type="project" value="TreeGrafter"/>
</dbReference>
<evidence type="ECO:0000313" key="5">
    <source>
        <dbReference type="EMBL" id="KAG2196232.1"/>
    </source>
</evidence>
<dbReference type="OrthoDB" id="6159137at2759"/>
<dbReference type="EMBL" id="JAEPRD010000151">
    <property type="protein sequence ID" value="KAG2196232.1"/>
    <property type="molecule type" value="Genomic_DNA"/>
</dbReference>
<dbReference type="AlphaFoldDB" id="A0A8H7QP59"/>
<feature type="compositionally biased region" description="Low complexity" evidence="3">
    <location>
        <begin position="355"/>
        <end position="384"/>
    </location>
</feature>
<feature type="region of interest" description="Disordered" evidence="3">
    <location>
        <begin position="343"/>
        <end position="384"/>
    </location>
</feature>
<accession>A0A8H7QP59</accession>
<dbReference type="InterPro" id="IPR000504">
    <property type="entry name" value="RRM_dom"/>
</dbReference>
<organism evidence="5 6">
    <name type="scientific">Mucor saturninus</name>
    <dbReference type="NCBI Taxonomy" id="64648"/>
    <lineage>
        <taxon>Eukaryota</taxon>
        <taxon>Fungi</taxon>
        <taxon>Fungi incertae sedis</taxon>
        <taxon>Mucoromycota</taxon>
        <taxon>Mucoromycotina</taxon>
        <taxon>Mucoromycetes</taxon>
        <taxon>Mucorales</taxon>
        <taxon>Mucorineae</taxon>
        <taxon>Mucoraceae</taxon>
        <taxon>Mucor</taxon>
    </lineage>
</organism>
<dbReference type="PANTHER" id="PTHR19965">
    <property type="entry name" value="RNA AND EXPORT FACTOR BINDING PROTEIN"/>
    <property type="match status" value="1"/>
</dbReference>
<dbReference type="InterPro" id="IPR035979">
    <property type="entry name" value="RBD_domain_sf"/>
</dbReference>
<comment type="caution">
    <text evidence="5">The sequence shown here is derived from an EMBL/GenBank/DDBJ whole genome shotgun (WGS) entry which is preliminary data.</text>
</comment>
<name>A0A8H7QP59_9FUNG</name>
<feature type="region of interest" description="Disordered" evidence="3">
    <location>
        <begin position="1"/>
        <end position="120"/>
    </location>
</feature>
<evidence type="ECO:0000313" key="6">
    <source>
        <dbReference type="Proteomes" id="UP000603453"/>
    </source>
</evidence>
<dbReference type="PROSITE" id="PS50102">
    <property type="entry name" value="RRM"/>
    <property type="match status" value="1"/>
</dbReference>